<comment type="similarity">
    <text evidence="3 11">Belongs to the ketopantoate reductase family.</text>
</comment>
<dbReference type="InterPro" id="IPR036291">
    <property type="entry name" value="NAD(P)-bd_dom_sf"/>
</dbReference>
<dbReference type="InterPro" id="IPR003710">
    <property type="entry name" value="ApbA"/>
</dbReference>
<dbReference type="PANTHER" id="PTHR21708">
    <property type="entry name" value="PROBABLE 2-DEHYDROPANTOATE 2-REDUCTASE"/>
    <property type="match status" value="1"/>
</dbReference>
<dbReference type="InterPro" id="IPR013328">
    <property type="entry name" value="6PGD_dom2"/>
</dbReference>
<evidence type="ECO:0000256" key="8">
    <source>
        <dbReference type="ARBA" id="ARBA00023002"/>
    </source>
</evidence>
<evidence type="ECO:0000256" key="11">
    <source>
        <dbReference type="RuleBase" id="RU362068"/>
    </source>
</evidence>
<dbReference type="PATRIC" id="fig|1526658.3.peg.661"/>
<dbReference type="AlphaFoldDB" id="A0A0N1F5B9"/>
<protein>
    <recommendedName>
        <fullName evidence="5 11">2-dehydropantoate 2-reductase</fullName>
        <ecNumber evidence="4 11">1.1.1.169</ecNumber>
    </recommendedName>
    <alternativeName>
        <fullName evidence="9 11">Ketopantoate reductase</fullName>
    </alternativeName>
</protein>
<proteinExistence type="inferred from homology"/>
<dbReference type="GO" id="GO:0015940">
    <property type="term" value="P:pantothenate biosynthetic process"/>
    <property type="evidence" value="ECO:0007669"/>
    <property type="project" value="UniProtKB-UniPathway"/>
</dbReference>
<dbReference type="NCBIfam" id="TIGR00745">
    <property type="entry name" value="apbA_panE"/>
    <property type="match status" value="1"/>
</dbReference>
<evidence type="ECO:0000256" key="3">
    <source>
        <dbReference type="ARBA" id="ARBA00007870"/>
    </source>
</evidence>
<keyword evidence="15" id="KW-1185">Reference proteome</keyword>
<sequence length="308" mass="31993">MRIAIMGSGGVGGYFGARLAANGEDVTFIARGAHLDALRTQGLVIESGQGNVTLPSVAATDDPAAIGSADLVIVGVKLWDTEAAARAILPLVQNGASVVSFQNGVRKDDILRDIVGPKALLGGVTYIAASIARPGVIRHVGTMQKLVFGEFDGAASTRTQAFLDACLGAGIDAQLSPDIGRATWEKFVFLAGLSGATTAMRSSIGPIRKNPRARAFLLGLMQEVVAVGRASGVALAEDFAEDRLAFCDTLPEQMTSSMHGDLDRGSKLELPFLGGSVVELGARLGVPTPLNRAVEDILALYQGGHDAR</sequence>
<gene>
    <name evidence="14" type="ORF">AE618_09985</name>
</gene>
<dbReference type="SUPFAM" id="SSF48179">
    <property type="entry name" value="6-phosphogluconate dehydrogenase C-terminal domain-like"/>
    <property type="match status" value="1"/>
</dbReference>
<evidence type="ECO:0000256" key="7">
    <source>
        <dbReference type="ARBA" id="ARBA00022857"/>
    </source>
</evidence>
<evidence type="ECO:0000259" key="12">
    <source>
        <dbReference type="Pfam" id="PF02558"/>
    </source>
</evidence>
<name>A0A0N1F5B9_9HYPH</name>
<dbReference type="Gene3D" id="1.10.1040.10">
    <property type="entry name" value="N-(1-d-carboxylethyl)-l-norvaline Dehydrogenase, domain 2"/>
    <property type="match status" value="1"/>
</dbReference>
<dbReference type="Gene3D" id="3.40.50.720">
    <property type="entry name" value="NAD(P)-binding Rossmann-like Domain"/>
    <property type="match status" value="1"/>
</dbReference>
<dbReference type="SUPFAM" id="SSF51735">
    <property type="entry name" value="NAD(P)-binding Rossmann-fold domains"/>
    <property type="match status" value="1"/>
</dbReference>
<dbReference type="InterPro" id="IPR008927">
    <property type="entry name" value="6-PGluconate_DH-like_C_sf"/>
</dbReference>
<dbReference type="InterPro" id="IPR013752">
    <property type="entry name" value="KPA_reductase"/>
</dbReference>
<dbReference type="EMBL" id="LGSZ01000032">
    <property type="protein sequence ID" value="KPH80983.1"/>
    <property type="molecule type" value="Genomic_DNA"/>
</dbReference>
<dbReference type="PANTHER" id="PTHR21708:SF26">
    <property type="entry name" value="2-DEHYDROPANTOATE 2-REDUCTASE"/>
    <property type="match status" value="1"/>
</dbReference>
<accession>A0A0N1F5B9</accession>
<evidence type="ECO:0000256" key="6">
    <source>
        <dbReference type="ARBA" id="ARBA00022655"/>
    </source>
</evidence>
<comment type="caution">
    <text evidence="14">The sequence shown here is derived from an EMBL/GenBank/DDBJ whole genome shotgun (WGS) entry which is preliminary data.</text>
</comment>
<dbReference type="Pfam" id="PF02558">
    <property type="entry name" value="ApbA"/>
    <property type="match status" value="1"/>
</dbReference>
<evidence type="ECO:0000256" key="2">
    <source>
        <dbReference type="ARBA" id="ARBA00004994"/>
    </source>
</evidence>
<dbReference type="GO" id="GO:0005737">
    <property type="term" value="C:cytoplasm"/>
    <property type="evidence" value="ECO:0007669"/>
    <property type="project" value="TreeGrafter"/>
</dbReference>
<evidence type="ECO:0000256" key="1">
    <source>
        <dbReference type="ARBA" id="ARBA00002919"/>
    </source>
</evidence>
<comment type="pathway">
    <text evidence="2 11">Cofactor biosynthesis; (R)-pantothenate biosynthesis; (R)-pantoate from 3-methyl-2-oxobutanoate: step 2/2.</text>
</comment>
<reference evidence="14 15" key="1">
    <citation type="submission" date="2015-07" db="EMBL/GenBank/DDBJ databases">
        <title>Whole genome sequencing of Bosea vaviloviae isolated from cave pool.</title>
        <authorList>
            <person name="Tan N.E.H."/>
            <person name="Lee Y.P."/>
            <person name="Gan H.M."/>
            <person name="Barton H."/>
            <person name="Savka M.A."/>
        </authorList>
    </citation>
    <scope>NUCLEOTIDE SEQUENCE [LARGE SCALE GENOMIC DNA]</scope>
    <source>
        <strain evidence="14 15">SD260</strain>
    </source>
</reference>
<evidence type="ECO:0000256" key="10">
    <source>
        <dbReference type="ARBA" id="ARBA00048793"/>
    </source>
</evidence>
<dbReference type="GO" id="GO:0008677">
    <property type="term" value="F:2-dehydropantoate 2-reductase activity"/>
    <property type="evidence" value="ECO:0007669"/>
    <property type="project" value="UniProtKB-EC"/>
</dbReference>
<dbReference type="UniPathway" id="UPA00028">
    <property type="reaction ID" value="UER00004"/>
</dbReference>
<evidence type="ECO:0000313" key="14">
    <source>
        <dbReference type="EMBL" id="KPH80983.1"/>
    </source>
</evidence>
<keyword evidence="7 11" id="KW-0521">NADP</keyword>
<evidence type="ECO:0000256" key="9">
    <source>
        <dbReference type="ARBA" id="ARBA00032024"/>
    </source>
</evidence>
<dbReference type="FunFam" id="1.10.1040.10:FF:000017">
    <property type="entry name" value="2-dehydropantoate 2-reductase"/>
    <property type="match status" value="1"/>
</dbReference>
<feature type="domain" description="Ketopantoate reductase N-terminal" evidence="12">
    <location>
        <begin position="3"/>
        <end position="152"/>
    </location>
</feature>
<dbReference type="OrthoDB" id="9796561at2"/>
<dbReference type="InterPro" id="IPR051402">
    <property type="entry name" value="KPR-Related"/>
</dbReference>
<evidence type="ECO:0000313" key="15">
    <source>
        <dbReference type="Proteomes" id="UP000037822"/>
    </source>
</evidence>
<dbReference type="RefSeq" id="WP_054208915.1">
    <property type="nucleotide sequence ID" value="NZ_LGSZ01000032.1"/>
</dbReference>
<comment type="catalytic activity">
    <reaction evidence="10 11">
        <text>(R)-pantoate + NADP(+) = 2-dehydropantoate + NADPH + H(+)</text>
        <dbReference type="Rhea" id="RHEA:16233"/>
        <dbReference type="ChEBI" id="CHEBI:11561"/>
        <dbReference type="ChEBI" id="CHEBI:15378"/>
        <dbReference type="ChEBI" id="CHEBI:15980"/>
        <dbReference type="ChEBI" id="CHEBI:57783"/>
        <dbReference type="ChEBI" id="CHEBI:58349"/>
        <dbReference type="EC" id="1.1.1.169"/>
    </reaction>
</comment>
<keyword evidence="8 11" id="KW-0560">Oxidoreductase</keyword>
<evidence type="ECO:0000259" key="13">
    <source>
        <dbReference type="Pfam" id="PF08546"/>
    </source>
</evidence>
<feature type="domain" description="Ketopantoate reductase C-terminal" evidence="13">
    <location>
        <begin position="178"/>
        <end position="301"/>
    </location>
</feature>
<dbReference type="FunFam" id="3.40.50.720:FF:000307">
    <property type="entry name" value="2-dehydropantoate 2-reductase"/>
    <property type="match status" value="1"/>
</dbReference>
<evidence type="ECO:0000256" key="4">
    <source>
        <dbReference type="ARBA" id="ARBA00013014"/>
    </source>
</evidence>
<organism evidence="14 15">
    <name type="scientific">Bosea vaviloviae</name>
    <dbReference type="NCBI Taxonomy" id="1526658"/>
    <lineage>
        <taxon>Bacteria</taxon>
        <taxon>Pseudomonadati</taxon>
        <taxon>Pseudomonadota</taxon>
        <taxon>Alphaproteobacteria</taxon>
        <taxon>Hyphomicrobiales</taxon>
        <taxon>Boseaceae</taxon>
        <taxon>Bosea</taxon>
    </lineage>
</organism>
<comment type="function">
    <text evidence="1 11">Catalyzes the NADPH-dependent reduction of ketopantoate into pantoic acid.</text>
</comment>
<evidence type="ECO:0000256" key="5">
    <source>
        <dbReference type="ARBA" id="ARBA00019465"/>
    </source>
</evidence>
<keyword evidence="6 11" id="KW-0566">Pantothenate biosynthesis</keyword>
<dbReference type="Pfam" id="PF08546">
    <property type="entry name" value="ApbA_C"/>
    <property type="match status" value="1"/>
</dbReference>
<dbReference type="Proteomes" id="UP000037822">
    <property type="component" value="Unassembled WGS sequence"/>
</dbReference>
<dbReference type="InterPro" id="IPR013332">
    <property type="entry name" value="KPR_N"/>
</dbReference>
<dbReference type="EC" id="1.1.1.169" evidence="4 11"/>